<dbReference type="GO" id="GO:0006612">
    <property type="term" value="P:protein targeting to membrane"/>
    <property type="evidence" value="ECO:0007669"/>
    <property type="project" value="TreeGrafter"/>
</dbReference>
<sequence>MDSFTTLALIVLFISFMTFVAFFGRIPILRNTPIAWLHNFIWNTVPASILALDGIVTGGRLTSNLKRFGNYMLYDRHPTVVIFFLGLLAGGEYMFLPGAWPLLSPLHRTLTTIAVICPYLFLYLSCSADPGYITRENHAFQMAQYPFDFAMFHPGAHCRTCQLLKPARSKHCSVCKHCVAKADHHCIFINSCVGAGNLHWFILLLFSTAVLTAYGSWMGLGIIRDVIRARWADFFIWPPAAKGYSWSQYLLMWSYGLQADVGVGAVSLLMLLTSPLIWGLWAYNMYMIWAGTTTNESLKWSDWREDIADGFAYRRRMSPSRQKDLRFEPAWTKWPIEAETIMIHYENGPPPAESSNFPGVGEWTQVQRLREVDNLYDLGFWDNLRDIFWPRYRFAKGAAAVPVVERGRRRQGRDSGRED</sequence>
<protein>
    <recommendedName>
        <fullName evidence="10">Palmitoyltransferase</fullName>
        <ecNumber evidence="10">2.3.1.225</ecNumber>
    </recommendedName>
</protein>
<dbReference type="GO" id="GO:0016020">
    <property type="term" value="C:membrane"/>
    <property type="evidence" value="ECO:0007669"/>
    <property type="project" value="UniProtKB-SubCell"/>
</dbReference>
<dbReference type="EMBL" id="JAPEVB010000002">
    <property type="protein sequence ID" value="KAJ4393132.1"/>
    <property type="molecule type" value="Genomic_DNA"/>
</dbReference>
<evidence type="ECO:0000313" key="12">
    <source>
        <dbReference type="EMBL" id="KAJ4393132.1"/>
    </source>
</evidence>
<keyword evidence="3 10" id="KW-0812">Transmembrane</keyword>
<dbReference type="InterPro" id="IPR001594">
    <property type="entry name" value="Palmitoyltrfase_DHHC"/>
</dbReference>
<reference evidence="12" key="1">
    <citation type="submission" date="2022-10" db="EMBL/GenBank/DDBJ databases">
        <title>Tapping the CABI collections for fungal endophytes: first genome assemblies for Collariella, Neodidymelliopsis, Ascochyta clinopodiicola, Didymella pomorum, Didymosphaeria variabile, Neocosmospora piperis and Neocucurbitaria cava.</title>
        <authorList>
            <person name="Hill R."/>
        </authorList>
    </citation>
    <scope>NUCLEOTIDE SEQUENCE</scope>
    <source>
        <strain evidence="12">IMI 355082</strain>
    </source>
</reference>
<evidence type="ECO:0000256" key="4">
    <source>
        <dbReference type="ARBA" id="ARBA00022989"/>
    </source>
</evidence>
<evidence type="ECO:0000259" key="11">
    <source>
        <dbReference type="Pfam" id="PF01529"/>
    </source>
</evidence>
<keyword evidence="4 10" id="KW-1133">Transmembrane helix</keyword>
<evidence type="ECO:0000256" key="1">
    <source>
        <dbReference type="ARBA" id="ARBA00004141"/>
    </source>
</evidence>
<keyword evidence="7" id="KW-0449">Lipoprotein</keyword>
<evidence type="ECO:0000256" key="3">
    <source>
        <dbReference type="ARBA" id="ARBA00022692"/>
    </source>
</evidence>
<comment type="catalytic activity">
    <reaction evidence="9 10">
        <text>L-cysteinyl-[protein] + hexadecanoyl-CoA = S-hexadecanoyl-L-cysteinyl-[protein] + CoA</text>
        <dbReference type="Rhea" id="RHEA:36683"/>
        <dbReference type="Rhea" id="RHEA-COMP:10131"/>
        <dbReference type="Rhea" id="RHEA-COMP:11032"/>
        <dbReference type="ChEBI" id="CHEBI:29950"/>
        <dbReference type="ChEBI" id="CHEBI:57287"/>
        <dbReference type="ChEBI" id="CHEBI:57379"/>
        <dbReference type="ChEBI" id="CHEBI:74151"/>
        <dbReference type="EC" id="2.3.1.225"/>
    </reaction>
</comment>
<feature type="transmembrane region" description="Helical" evidence="10">
    <location>
        <begin position="200"/>
        <end position="223"/>
    </location>
</feature>
<feature type="transmembrane region" description="Helical" evidence="10">
    <location>
        <begin position="80"/>
        <end position="100"/>
    </location>
</feature>
<evidence type="ECO:0000256" key="2">
    <source>
        <dbReference type="ARBA" id="ARBA00022679"/>
    </source>
</evidence>
<evidence type="ECO:0000256" key="7">
    <source>
        <dbReference type="ARBA" id="ARBA00023288"/>
    </source>
</evidence>
<keyword evidence="5 10" id="KW-0472">Membrane</keyword>
<evidence type="ECO:0000313" key="13">
    <source>
        <dbReference type="Proteomes" id="UP001140453"/>
    </source>
</evidence>
<gene>
    <name evidence="12" type="primary">SWF1</name>
    <name evidence="12" type="ORF">N0V93_002339</name>
</gene>
<dbReference type="GO" id="GO:0019706">
    <property type="term" value="F:protein-cysteine S-palmitoyltransferase activity"/>
    <property type="evidence" value="ECO:0007669"/>
    <property type="project" value="UniProtKB-EC"/>
</dbReference>
<evidence type="ECO:0000256" key="6">
    <source>
        <dbReference type="ARBA" id="ARBA00023139"/>
    </source>
</evidence>
<comment type="subcellular location">
    <subcellularLocation>
        <location evidence="1">Membrane</location>
        <topology evidence="1">Multi-pass membrane protein</topology>
    </subcellularLocation>
</comment>
<proteinExistence type="inferred from homology"/>
<evidence type="ECO:0000256" key="10">
    <source>
        <dbReference type="RuleBase" id="RU079119"/>
    </source>
</evidence>
<organism evidence="12 13">
    <name type="scientific">Gnomoniopsis smithogilvyi</name>
    <dbReference type="NCBI Taxonomy" id="1191159"/>
    <lineage>
        <taxon>Eukaryota</taxon>
        <taxon>Fungi</taxon>
        <taxon>Dikarya</taxon>
        <taxon>Ascomycota</taxon>
        <taxon>Pezizomycotina</taxon>
        <taxon>Sordariomycetes</taxon>
        <taxon>Sordariomycetidae</taxon>
        <taxon>Diaporthales</taxon>
        <taxon>Gnomoniaceae</taxon>
        <taxon>Gnomoniopsis</taxon>
    </lineage>
</organism>
<accession>A0A9W9CYX1</accession>
<dbReference type="PANTHER" id="PTHR22883">
    <property type="entry name" value="ZINC FINGER DHHC DOMAIN CONTAINING PROTEIN"/>
    <property type="match status" value="1"/>
</dbReference>
<dbReference type="PROSITE" id="PS50216">
    <property type="entry name" value="DHHC"/>
    <property type="match status" value="1"/>
</dbReference>
<dbReference type="Pfam" id="PF01529">
    <property type="entry name" value="DHHC"/>
    <property type="match status" value="1"/>
</dbReference>
<feature type="transmembrane region" description="Helical" evidence="10">
    <location>
        <begin position="40"/>
        <end position="59"/>
    </location>
</feature>
<dbReference type="EC" id="2.3.1.225" evidence="10"/>
<comment type="similarity">
    <text evidence="10">Belongs to the DHHC palmitoyltransferase family.</text>
</comment>
<keyword evidence="8 10" id="KW-0012">Acyltransferase</keyword>
<evidence type="ECO:0000256" key="9">
    <source>
        <dbReference type="ARBA" id="ARBA00048048"/>
    </source>
</evidence>
<dbReference type="Proteomes" id="UP001140453">
    <property type="component" value="Unassembled WGS sequence"/>
</dbReference>
<feature type="domain" description="Palmitoyltransferase DHHC" evidence="11">
    <location>
        <begin position="155"/>
        <end position="300"/>
    </location>
</feature>
<comment type="domain">
    <text evidence="10">The DHHC domain is required for palmitoyltransferase activity.</text>
</comment>
<dbReference type="PANTHER" id="PTHR22883:SF288">
    <property type="entry name" value="PALMITOYLTRANSFERASE SWF1"/>
    <property type="match status" value="1"/>
</dbReference>
<feature type="transmembrane region" description="Helical" evidence="10">
    <location>
        <begin position="261"/>
        <end position="283"/>
    </location>
</feature>
<feature type="transmembrane region" description="Helical" evidence="10">
    <location>
        <begin position="7"/>
        <end position="28"/>
    </location>
</feature>
<keyword evidence="2 10" id="KW-0808">Transferase</keyword>
<feature type="transmembrane region" description="Helical" evidence="10">
    <location>
        <begin position="106"/>
        <end position="126"/>
    </location>
</feature>
<dbReference type="AlphaFoldDB" id="A0A9W9CYX1"/>
<dbReference type="GO" id="GO:0005794">
    <property type="term" value="C:Golgi apparatus"/>
    <property type="evidence" value="ECO:0007669"/>
    <property type="project" value="TreeGrafter"/>
</dbReference>
<dbReference type="InterPro" id="IPR039859">
    <property type="entry name" value="PFA4/ZDH16/20/ERF2-like"/>
</dbReference>
<dbReference type="OrthoDB" id="9909019at2759"/>
<keyword evidence="13" id="KW-1185">Reference proteome</keyword>
<comment type="caution">
    <text evidence="12">The sequence shown here is derived from an EMBL/GenBank/DDBJ whole genome shotgun (WGS) entry which is preliminary data.</text>
</comment>
<evidence type="ECO:0000256" key="8">
    <source>
        <dbReference type="ARBA" id="ARBA00023315"/>
    </source>
</evidence>
<name>A0A9W9CYX1_9PEZI</name>
<keyword evidence="6" id="KW-0564">Palmitate</keyword>
<dbReference type="GO" id="GO:0005783">
    <property type="term" value="C:endoplasmic reticulum"/>
    <property type="evidence" value="ECO:0007669"/>
    <property type="project" value="TreeGrafter"/>
</dbReference>
<evidence type="ECO:0000256" key="5">
    <source>
        <dbReference type="ARBA" id="ARBA00023136"/>
    </source>
</evidence>